<dbReference type="EMBL" id="MLJW01000220">
    <property type="protein sequence ID" value="OIQ92864.1"/>
    <property type="molecule type" value="Genomic_DNA"/>
</dbReference>
<comment type="caution">
    <text evidence="1">The sequence shown here is derived from an EMBL/GenBank/DDBJ whole genome shotgun (WGS) entry which is preliminary data.</text>
</comment>
<sequence length="96" mass="11180">MAKYNGFISFGQLKKAIGKQVAVKQYAHAIVITKFPDMRHVKPSKEQKAKRQKFKEAVAYAQNIVNNPQLKTAYLQKLKPKQTVYHFALKEYLQRQ</sequence>
<gene>
    <name evidence="1" type="ORF">GALL_251590</name>
</gene>
<evidence type="ECO:0000313" key="1">
    <source>
        <dbReference type="EMBL" id="OIQ92864.1"/>
    </source>
</evidence>
<reference evidence="1" key="1">
    <citation type="submission" date="2016-10" db="EMBL/GenBank/DDBJ databases">
        <title>Sequence of Gallionella enrichment culture.</title>
        <authorList>
            <person name="Poehlein A."/>
            <person name="Muehling M."/>
            <person name="Daniel R."/>
        </authorList>
    </citation>
    <scope>NUCLEOTIDE SEQUENCE</scope>
</reference>
<protein>
    <submittedName>
        <fullName evidence="1">Uncharacterized protein</fullName>
    </submittedName>
</protein>
<dbReference type="AlphaFoldDB" id="A0A1J5R9Y2"/>
<proteinExistence type="predicted"/>
<name>A0A1J5R9Y2_9ZZZZ</name>
<organism evidence="1">
    <name type="scientific">mine drainage metagenome</name>
    <dbReference type="NCBI Taxonomy" id="410659"/>
    <lineage>
        <taxon>unclassified sequences</taxon>
        <taxon>metagenomes</taxon>
        <taxon>ecological metagenomes</taxon>
    </lineage>
</organism>
<accession>A0A1J5R9Y2</accession>